<keyword evidence="3" id="KW-1185">Reference proteome</keyword>
<dbReference type="GeneID" id="9664814"/>
<dbReference type="OrthoDB" id="4582561at2759"/>
<reference evidence="2 3" key="1">
    <citation type="journal article" date="2009" name="PLoS Genet.">
        <title>The genome of Nectria haematococca: contribution of supernumerary chromosomes to gene expansion.</title>
        <authorList>
            <person name="Coleman J.J."/>
            <person name="Rounsley S.D."/>
            <person name="Rodriguez-Carres M."/>
            <person name="Kuo A."/>
            <person name="Wasmann C.C."/>
            <person name="Grimwood J."/>
            <person name="Schmutz J."/>
            <person name="Taga M."/>
            <person name="White G.J."/>
            <person name="Zhou S."/>
            <person name="Schwartz D.C."/>
            <person name="Freitag M."/>
            <person name="Ma L.J."/>
            <person name="Danchin E.G."/>
            <person name="Henrissat B."/>
            <person name="Coutinho P.M."/>
            <person name="Nelson D.R."/>
            <person name="Straney D."/>
            <person name="Napoli C.A."/>
            <person name="Barker B.M."/>
            <person name="Gribskov M."/>
            <person name="Rep M."/>
            <person name="Kroken S."/>
            <person name="Molnar I."/>
            <person name="Rensing C."/>
            <person name="Kennell J.C."/>
            <person name="Zamora J."/>
            <person name="Farman M.L."/>
            <person name="Selker E.U."/>
            <person name="Salamov A."/>
            <person name="Shapiro H."/>
            <person name="Pangilinan J."/>
            <person name="Lindquist E."/>
            <person name="Lamers C."/>
            <person name="Grigoriev I.V."/>
            <person name="Geiser D.M."/>
            <person name="Covert S.F."/>
            <person name="Temporini E."/>
            <person name="Vanetten H.D."/>
        </authorList>
    </citation>
    <scope>NUCLEOTIDE SEQUENCE [LARGE SCALE GENOMIC DNA]</scope>
    <source>
        <strain evidence="3">ATCC MYA-4622 / CBS 123669 / FGSC 9596 / NRRL 45880 / 77-13-4</strain>
    </source>
</reference>
<accession>C7ZG27</accession>
<dbReference type="OMA" id="CAWASCS"/>
<evidence type="ECO:0000256" key="1">
    <source>
        <dbReference type="SAM" id="Phobius"/>
    </source>
</evidence>
<organism evidence="2 3">
    <name type="scientific">Fusarium vanettenii (strain ATCC MYA-4622 / CBS 123669 / FGSC 9596 / NRRL 45880 / 77-13-4)</name>
    <name type="common">Fusarium solani subsp. pisi</name>
    <dbReference type="NCBI Taxonomy" id="660122"/>
    <lineage>
        <taxon>Eukaryota</taxon>
        <taxon>Fungi</taxon>
        <taxon>Dikarya</taxon>
        <taxon>Ascomycota</taxon>
        <taxon>Pezizomycotina</taxon>
        <taxon>Sordariomycetes</taxon>
        <taxon>Hypocreomycetidae</taxon>
        <taxon>Hypocreales</taxon>
        <taxon>Nectriaceae</taxon>
        <taxon>Fusarium</taxon>
        <taxon>Fusarium solani species complex</taxon>
        <taxon>Fusarium vanettenii</taxon>
    </lineage>
</organism>
<dbReference type="EMBL" id="GG698924">
    <property type="protein sequence ID" value="EEU37079.1"/>
    <property type="molecule type" value="Genomic_DNA"/>
</dbReference>
<name>C7ZG27_FUSV7</name>
<feature type="transmembrane region" description="Helical" evidence="1">
    <location>
        <begin position="400"/>
        <end position="420"/>
    </location>
</feature>
<feature type="transmembrane region" description="Helical" evidence="1">
    <location>
        <begin position="450"/>
        <end position="470"/>
    </location>
</feature>
<dbReference type="InParanoid" id="C7ZG27"/>
<feature type="transmembrane region" description="Helical" evidence="1">
    <location>
        <begin position="302"/>
        <end position="320"/>
    </location>
</feature>
<keyword evidence="1" id="KW-0812">Transmembrane</keyword>
<sequence length="476" mass="52938">MPEYDYKFRTITEYNYTHPTPTLWQAWHEAYFRRVGGAIYANGEYVRLYESGCKTDSWTAPNCTRTCSNNTYMFSSPENVWNCITLAEVSMEVGPGNKTVDPVNFKQMDDKFDLGGSLESFHELFVLLRVRRCFWQSCSDSKYGKCTLDLECFRCNPVDPGNIQDFDRAINHAYCRDADLGVDSDIAGPGILVAYMAQIALVLLLAGLFWATYLPWNRPKTATRQFLGAFDSTSTPKTGPEISKPVNRLTLAAHSTISELQEAQTAFGLAVGVIFLCAFGGGSGLGLANFSSVLSYSVNHDIAFGLLVVGACSIAFLQPCRQRVGKHIKPRWVFMVPMLTSWGLMIIAHGLKTQGSWADPEHLIEILRENAAVEDCGNHPGPMSFCLGPLLQGPDESQRVFKITIMLAPIVHILFAIALFEEWAIKSRENPESNISQSFSGRASQILPRIFFTANLLSLSMLIICLAEVVKAFKKI</sequence>
<proteinExistence type="predicted"/>
<gene>
    <name evidence="2" type="ORF">NECHADRAFT_52208</name>
</gene>
<feature type="transmembrane region" description="Helical" evidence="1">
    <location>
        <begin position="266"/>
        <end position="290"/>
    </location>
</feature>
<evidence type="ECO:0000313" key="3">
    <source>
        <dbReference type="Proteomes" id="UP000005206"/>
    </source>
</evidence>
<dbReference type="VEuPathDB" id="FungiDB:NECHADRAFT_52208"/>
<evidence type="ECO:0000313" key="2">
    <source>
        <dbReference type="EMBL" id="EEU37079.1"/>
    </source>
</evidence>
<keyword evidence="1" id="KW-0472">Membrane</keyword>
<protein>
    <submittedName>
        <fullName evidence="2">Uncharacterized protein</fullName>
    </submittedName>
</protein>
<feature type="transmembrane region" description="Helical" evidence="1">
    <location>
        <begin position="332"/>
        <end position="351"/>
    </location>
</feature>
<dbReference type="AlphaFoldDB" id="C7ZG27"/>
<dbReference type="KEGG" id="nhe:NECHADRAFT_52208"/>
<dbReference type="Proteomes" id="UP000005206">
    <property type="component" value="Chromosome 11"/>
</dbReference>
<dbReference type="RefSeq" id="XP_003042792.1">
    <property type="nucleotide sequence ID" value="XM_003042746.1"/>
</dbReference>
<feature type="transmembrane region" description="Helical" evidence="1">
    <location>
        <begin position="192"/>
        <end position="216"/>
    </location>
</feature>
<dbReference type="HOGENOM" id="CLU_022949_0_0_1"/>
<keyword evidence="1" id="KW-1133">Transmembrane helix</keyword>
<dbReference type="eggNOG" id="ENOG502T0A1">
    <property type="taxonomic scope" value="Eukaryota"/>
</dbReference>